<dbReference type="GO" id="GO:0016787">
    <property type="term" value="F:hydrolase activity"/>
    <property type="evidence" value="ECO:0007669"/>
    <property type="project" value="UniProtKB-KW"/>
</dbReference>
<gene>
    <name evidence="4" type="ORF">OMP38_15770</name>
</gene>
<dbReference type="AlphaFoldDB" id="A0A9X4KII7"/>
<dbReference type="Proteomes" id="UP001153387">
    <property type="component" value="Unassembled WGS sequence"/>
</dbReference>
<evidence type="ECO:0000256" key="1">
    <source>
        <dbReference type="ARBA" id="ARBA00008668"/>
    </source>
</evidence>
<organism evidence="4 5">
    <name type="scientific">Cohnella ginsengisoli</name>
    <dbReference type="NCBI Taxonomy" id="425004"/>
    <lineage>
        <taxon>Bacteria</taxon>
        <taxon>Bacillati</taxon>
        <taxon>Bacillota</taxon>
        <taxon>Bacilli</taxon>
        <taxon>Bacillales</taxon>
        <taxon>Paenibacillaceae</taxon>
        <taxon>Cohnella</taxon>
    </lineage>
</organism>
<dbReference type="InterPro" id="IPR036514">
    <property type="entry name" value="SGNH_hydro_sf"/>
</dbReference>
<accession>A0A9X4KII7</accession>
<keyword evidence="2" id="KW-0378">Hydrolase</keyword>
<protein>
    <submittedName>
        <fullName evidence="4">Rhamnogalacturonan acetylesterase</fullName>
    </submittedName>
</protein>
<dbReference type="CDD" id="cd01821">
    <property type="entry name" value="Rhamnogalacturan_acetylesterase_like"/>
    <property type="match status" value="1"/>
</dbReference>
<evidence type="ECO:0000259" key="3">
    <source>
        <dbReference type="Pfam" id="PF13472"/>
    </source>
</evidence>
<dbReference type="InterPro" id="IPR013830">
    <property type="entry name" value="SGNH_hydro"/>
</dbReference>
<evidence type="ECO:0000313" key="4">
    <source>
        <dbReference type="EMBL" id="MDG0792159.1"/>
    </source>
</evidence>
<dbReference type="SUPFAM" id="SSF52266">
    <property type="entry name" value="SGNH hydrolase"/>
    <property type="match status" value="1"/>
</dbReference>
<name>A0A9X4KII7_9BACL</name>
<dbReference type="InterPro" id="IPR037459">
    <property type="entry name" value="RhgT-like"/>
</dbReference>
<dbReference type="Pfam" id="PF13472">
    <property type="entry name" value="Lipase_GDSL_2"/>
    <property type="match status" value="1"/>
</dbReference>
<proteinExistence type="inferred from homology"/>
<dbReference type="PANTHER" id="PTHR43695:SF1">
    <property type="entry name" value="RHAMNOGALACTURONAN ACETYLESTERASE"/>
    <property type="match status" value="1"/>
</dbReference>
<evidence type="ECO:0000313" key="5">
    <source>
        <dbReference type="Proteomes" id="UP001153387"/>
    </source>
</evidence>
<comment type="similarity">
    <text evidence="1">Belongs to the 'GDSL' lipolytic enzyme family.</text>
</comment>
<dbReference type="EMBL" id="JAPDHZ010000003">
    <property type="protein sequence ID" value="MDG0792159.1"/>
    <property type="molecule type" value="Genomic_DNA"/>
</dbReference>
<comment type="caution">
    <text evidence="4">The sequence shown here is derived from an EMBL/GenBank/DDBJ whole genome shotgun (WGS) entry which is preliminary data.</text>
</comment>
<dbReference type="PANTHER" id="PTHR43695">
    <property type="entry name" value="PUTATIVE (AFU_ORTHOLOGUE AFUA_2G17250)-RELATED"/>
    <property type="match status" value="1"/>
</dbReference>
<reference evidence="4 5" key="1">
    <citation type="submission" date="2022-10" db="EMBL/GenBank/DDBJ databases">
        <title>Comparative genomic analysis of Cohnella hashimotonis sp. nov., isolated from the International Space Station.</title>
        <authorList>
            <person name="Simpson A."/>
            <person name="Venkateswaran K."/>
        </authorList>
    </citation>
    <scope>NUCLEOTIDE SEQUENCE [LARGE SCALE GENOMIC DNA]</scope>
    <source>
        <strain evidence="4 5">DSM 18997</strain>
    </source>
</reference>
<dbReference type="RefSeq" id="WP_277565979.1">
    <property type="nucleotide sequence ID" value="NZ_JAPDHZ010000003.1"/>
</dbReference>
<dbReference type="Gene3D" id="3.40.50.1110">
    <property type="entry name" value="SGNH hydrolase"/>
    <property type="match status" value="1"/>
</dbReference>
<feature type="domain" description="SGNH hydrolase-type esterase" evidence="3">
    <location>
        <begin position="9"/>
        <end position="147"/>
    </location>
</feature>
<evidence type="ECO:0000256" key="2">
    <source>
        <dbReference type="ARBA" id="ARBA00022801"/>
    </source>
</evidence>
<sequence length="166" mass="18573">MSEYGEDLYPRQGWGQALQALFDDRVVVVNEAASGRSAKSFIDEGRLDRILDRIRTGDYLFIQFGHNDQKPDEERHTEPFSTYLSYLARYIDGARLKGAIPVLFTPVQRRSFDEEGAFADTNGDYPKAVRTLSASKNVPLIDLARTTKALLGGDRTGGREKMVPVA</sequence>
<keyword evidence="5" id="KW-1185">Reference proteome</keyword>